<dbReference type="SUPFAM" id="SSF82861">
    <property type="entry name" value="Mechanosensitive channel protein MscS (YggB), transmembrane region"/>
    <property type="match status" value="1"/>
</dbReference>
<feature type="domain" description="Mechanosensitive ion channel MscS" evidence="8">
    <location>
        <begin position="247"/>
        <end position="312"/>
    </location>
</feature>
<evidence type="ECO:0000256" key="6">
    <source>
        <dbReference type="ARBA" id="ARBA00023136"/>
    </source>
</evidence>
<feature type="transmembrane region" description="Helical" evidence="7">
    <location>
        <begin position="119"/>
        <end position="139"/>
    </location>
</feature>
<feature type="transmembrane region" description="Helical" evidence="7">
    <location>
        <begin position="20"/>
        <end position="38"/>
    </location>
</feature>
<feature type="transmembrane region" description="Helical" evidence="7">
    <location>
        <begin position="236"/>
        <end position="259"/>
    </location>
</feature>
<feature type="domain" description="Mechanosensitive ion channel MscS C-terminal" evidence="9">
    <location>
        <begin position="320"/>
        <end position="404"/>
    </location>
</feature>
<dbReference type="InterPro" id="IPR010920">
    <property type="entry name" value="LSM_dom_sf"/>
</dbReference>
<evidence type="ECO:0000256" key="3">
    <source>
        <dbReference type="ARBA" id="ARBA00022475"/>
    </source>
</evidence>
<dbReference type="InterPro" id="IPR049278">
    <property type="entry name" value="MS_channel_C"/>
</dbReference>
<dbReference type="Gene3D" id="2.30.30.60">
    <property type="match status" value="1"/>
</dbReference>
<protein>
    <submittedName>
        <fullName evidence="10">Mechanosensitive ion channel domain-containing protein</fullName>
    </submittedName>
</protein>
<organism evidence="10 11">
    <name type="scientific">Sphingomonas molluscorum</name>
    <dbReference type="NCBI Taxonomy" id="418184"/>
    <lineage>
        <taxon>Bacteria</taxon>
        <taxon>Pseudomonadati</taxon>
        <taxon>Pseudomonadota</taxon>
        <taxon>Alphaproteobacteria</taxon>
        <taxon>Sphingomonadales</taxon>
        <taxon>Sphingomonadaceae</taxon>
        <taxon>Sphingomonas</taxon>
    </lineage>
</organism>
<dbReference type="SUPFAM" id="SSF82689">
    <property type="entry name" value="Mechanosensitive channel protein MscS (YggB), C-terminal domain"/>
    <property type="match status" value="1"/>
</dbReference>
<evidence type="ECO:0000256" key="7">
    <source>
        <dbReference type="SAM" id="Phobius"/>
    </source>
</evidence>
<evidence type="ECO:0000256" key="2">
    <source>
        <dbReference type="ARBA" id="ARBA00008017"/>
    </source>
</evidence>
<dbReference type="PANTHER" id="PTHR30347:SF1">
    <property type="entry name" value="MECHANOSENSITIVE CHANNEL MSCK"/>
    <property type="match status" value="1"/>
</dbReference>
<evidence type="ECO:0000313" key="10">
    <source>
        <dbReference type="EMBL" id="MEJ5093759.1"/>
    </source>
</evidence>
<name>A0ABU8Q3V9_9SPHN</name>
<sequence>MSRLAEFGITIPGTPALIEALFAAALVLLALTLGWVAGRRLGPGIAGFWRKHFDGQGEGIAPRLCQIARHAVAAALLAIVAGSYGWHPLSAFGIGLVLGWTTARLAVDVLRGLHLPRWAAWTIGAVLFVGVLSNALGGFDNVTGALERVGFDVGRRRLSLLSLVSVAVVAVGLYALVRLANRLVSHSIGRAKSLDATQKLLAQKLAAIGAVVVAFFFGIDLLGIDLTTFAVFSGGLGLAIGFGLQKTVGNLIAGIILLMDRSIKPGDVIVVGESFGWVNKIGVRAVSVITRDGKEHLIPNENLMTQEVENWSFTDRNVRVRIQVKVGYESDLKLAQALMLRAASESPRVLKSPKPNVWLTSYGDYAAEHDILVWISDPESGVGNVRSDVLNRLWLLFKEHGIVIPVPRREMILRDPAGAAAFAVQGAADPDTAAPQPPSGPDA</sequence>
<evidence type="ECO:0000259" key="8">
    <source>
        <dbReference type="Pfam" id="PF00924"/>
    </source>
</evidence>
<evidence type="ECO:0000256" key="5">
    <source>
        <dbReference type="ARBA" id="ARBA00022989"/>
    </source>
</evidence>
<keyword evidence="6 7" id="KW-0472">Membrane</keyword>
<accession>A0ABU8Q3V9</accession>
<evidence type="ECO:0000313" key="11">
    <source>
        <dbReference type="Proteomes" id="UP001380365"/>
    </source>
</evidence>
<dbReference type="Gene3D" id="1.10.287.1260">
    <property type="match status" value="1"/>
</dbReference>
<proteinExistence type="inferred from homology"/>
<dbReference type="InterPro" id="IPR023408">
    <property type="entry name" value="MscS_beta-dom_sf"/>
</dbReference>
<feature type="transmembrane region" description="Helical" evidence="7">
    <location>
        <begin position="159"/>
        <end position="180"/>
    </location>
</feature>
<dbReference type="InterPro" id="IPR011066">
    <property type="entry name" value="MscS_channel_C_sf"/>
</dbReference>
<dbReference type="Proteomes" id="UP001380365">
    <property type="component" value="Unassembled WGS sequence"/>
</dbReference>
<feature type="transmembrane region" description="Helical" evidence="7">
    <location>
        <begin position="201"/>
        <end position="224"/>
    </location>
</feature>
<evidence type="ECO:0000256" key="4">
    <source>
        <dbReference type="ARBA" id="ARBA00022692"/>
    </source>
</evidence>
<dbReference type="InterPro" id="IPR006685">
    <property type="entry name" value="MscS_channel_2nd"/>
</dbReference>
<dbReference type="InterPro" id="IPR011014">
    <property type="entry name" value="MscS_channel_TM-2"/>
</dbReference>
<keyword evidence="3" id="KW-1003">Cell membrane</keyword>
<reference evidence="10 11" key="1">
    <citation type="submission" date="2023-12" db="EMBL/GenBank/DDBJ databases">
        <title>Gut-associated functions are favored during microbiome assembly across C. elegans life.</title>
        <authorList>
            <person name="Zimmermann J."/>
        </authorList>
    </citation>
    <scope>NUCLEOTIDE SEQUENCE [LARGE SCALE GENOMIC DNA]</scope>
    <source>
        <strain evidence="10 11">JUb134</strain>
    </source>
</reference>
<comment type="caution">
    <text evidence="10">The sequence shown here is derived from an EMBL/GenBank/DDBJ whole genome shotgun (WGS) entry which is preliminary data.</text>
</comment>
<comment type="similarity">
    <text evidence="2">Belongs to the MscS (TC 1.A.23) family.</text>
</comment>
<keyword evidence="5 7" id="KW-1133">Transmembrane helix</keyword>
<dbReference type="PANTHER" id="PTHR30347">
    <property type="entry name" value="POTASSIUM CHANNEL RELATED"/>
    <property type="match status" value="1"/>
</dbReference>
<gene>
    <name evidence="10" type="ORF">WH159_04330</name>
</gene>
<evidence type="ECO:0000259" key="9">
    <source>
        <dbReference type="Pfam" id="PF21082"/>
    </source>
</evidence>
<dbReference type="Gene3D" id="3.30.70.100">
    <property type="match status" value="1"/>
</dbReference>
<keyword evidence="11" id="KW-1185">Reference proteome</keyword>
<dbReference type="EMBL" id="JBBGZA010000001">
    <property type="protein sequence ID" value="MEJ5093759.1"/>
    <property type="molecule type" value="Genomic_DNA"/>
</dbReference>
<evidence type="ECO:0000256" key="1">
    <source>
        <dbReference type="ARBA" id="ARBA00004651"/>
    </source>
</evidence>
<keyword evidence="4 7" id="KW-0812">Transmembrane</keyword>
<dbReference type="InterPro" id="IPR052702">
    <property type="entry name" value="MscS-like_channel"/>
</dbReference>
<comment type="subcellular location">
    <subcellularLocation>
        <location evidence="1">Cell membrane</location>
        <topology evidence="1">Multi-pass membrane protein</topology>
    </subcellularLocation>
</comment>
<dbReference type="Pfam" id="PF21082">
    <property type="entry name" value="MS_channel_3rd"/>
    <property type="match status" value="1"/>
</dbReference>
<dbReference type="SUPFAM" id="SSF50182">
    <property type="entry name" value="Sm-like ribonucleoproteins"/>
    <property type="match status" value="1"/>
</dbReference>
<dbReference type="Pfam" id="PF00924">
    <property type="entry name" value="MS_channel_2nd"/>
    <property type="match status" value="1"/>
</dbReference>